<dbReference type="InterPro" id="IPR043141">
    <property type="entry name" value="Ribosomal_uL10-like_sf"/>
</dbReference>
<dbReference type="AlphaFoldDB" id="A0AA48I5J8"/>
<evidence type="ECO:0000256" key="3">
    <source>
        <dbReference type="ARBA" id="ARBA00023274"/>
    </source>
</evidence>
<comment type="similarity">
    <text evidence="1 5">Belongs to the universal ribosomal protein uL10 family.</text>
</comment>
<dbReference type="GO" id="GO:0006412">
    <property type="term" value="P:translation"/>
    <property type="evidence" value="ECO:0007669"/>
    <property type="project" value="UniProtKB-UniRule"/>
</dbReference>
<dbReference type="Pfam" id="PF00466">
    <property type="entry name" value="Ribosomal_L10"/>
    <property type="match status" value="1"/>
</dbReference>
<dbReference type="PANTHER" id="PTHR11560">
    <property type="entry name" value="39S RIBOSOMAL PROTEIN L10, MITOCHONDRIAL"/>
    <property type="match status" value="1"/>
</dbReference>
<keyword evidence="5" id="KW-0699">rRNA-binding</keyword>
<comment type="function">
    <text evidence="5">Forms part of the ribosomal stalk, playing a central role in the interaction of the ribosome with GTP-bound translation factors.</text>
</comment>
<evidence type="ECO:0000256" key="4">
    <source>
        <dbReference type="ARBA" id="ARBA00035202"/>
    </source>
</evidence>
<dbReference type="InterPro" id="IPR047865">
    <property type="entry name" value="Ribosomal_uL10_bac_type"/>
</dbReference>
<dbReference type="EMBL" id="AP027925">
    <property type="protein sequence ID" value="BED92499.1"/>
    <property type="molecule type" value="Genomic_DNA"/>
</dbReference>
<dbReference type="GO" id="GO:0070180">
    <property type="term" value="F:large ribosomal subunit rRNA binding"/>
    <property type="evidence" value="ECO:0007669"/>
    <property type="project" value="UniProtKB-UniRule"/>
</dbReference>
<name>A0AA48I5J8_9FIRM</name>
<dbReference type="KEGG" id="ptrh:RsTaC01_0242"/>
<dbReference type="Gene3D" id="6.10.250.290">
    <property type="match status" value="1"/>
</dbReference>
<protein>
    <recommendedName>
        <fullName evidence="4 5">Large ribosomal subunit protein uL10</fullName>
    </recommendedName>
</protein>
<dbReference type="GO" id="GO:1990904">
    <property type="term" value="C:ribonucleoprotein complex"/>
    <property type="evidence" value="ECO:0007669"/>
    <property type="project" value="UniProtKB-KW"/>
</dbReference>
<dbReference type="InterPro" id="IPR022973">
    <property type="entry name" value="Ribosomal_uL10_bac"/>
</dbReference>
<dbReference type="NCBIfam" id="NF000955">
    <property type="entry name" value="PRK00099.1-1"/>
    <property type="match status" value="1"/>
</dbReference>
<dbReference type="GO" id="GO:0005840">
    <property type="term" value="C:ribosome"/>
    <property type="evidence" value="ECO:0007669"/>
    <property type="project" value="UniProtKB-KW"/>
</dbReference>
<organism evidence="6">
    <name type="scientific">Candidatus Paraimprobicoccus trichonymphae</name>
    <dbReference type="NCBI Taxonomy" id="3033793"/>
    <lineage>
        <taxon>Bacteria</taxon>
        <taxon>Bacillati</taxon>
        <taxon>Bacillota</taxon>
        <taxon>Clostridia</taxon>
        <taxon>Candidatus Paraimprobicoccus</taxon>
    </lineage>
</organism>
<evidence type="ECO:0000256" key="1">
    <source>
        <dbReference type="ARBA" id="ARBA00008889"/>
    </source>
</evidence>
<dbReference type="InterPro" id="IPR001790">
    <property type="entry name" value="Ribosomal_uL10"/>
</dbReference>
<evidence type="ECO:0000256" key="5">
    <source>
        <dbReference type="HAMAP-Rule" id="MF_00362"/>
    </source>
</evidence>
<keyword evidence="3 5" id="KW-0687">Ribonucleoprotein</keyword>
<dbReference type="Gene3D" id="3.30.70.1730">
    <property type="match status" value="1"/>
</dbReference>
<proteinExistence type="inferred from homology"/>
<gene>
    <name evidence="5" type="primary">rplJ</name>
    <name evidence="6" type="ORF">RsTaC01_0242</name>
</gene>
<reference evidence="6" key="1">
    <citation type="journal article" date="2023" name="ISME J.">
        <title>Emergence of putative energy parasites within Clostridia revealed by genome analysis of a novel endosymbiotic clade.</title>
        <authorList>
            <person name="Takahashi K."/>
            <person name="Kuwahara H."/>
            <person name="Horikawa Y."/>
            <person name="Izawa K."/>
            <person name="Kato D."/>
            <person name="Inagaki T."/>
            <person name="Yuki M."/>
            <person name="Ohkuma M."/>
            <person name="Hongoh Y."/>
        </authorList>
    </citation>
    <scope>NUCLEOTIDE SEQUENCE</scope>
    <source>
        <strain evidence="6">RsTa-C01</strain>
    </source>
</reference>
<keyword evidence="2 5" id="KW-0689">Ribosomal protein</keyword>
<sequence length="176" mass="19532">MPSEKILKIKRKKVSELSEKLKSSCAGVLVSYKGITVEKDTALRKELRESKVDYFVIKNSVLKRASEDCGLFGLSVCLKQTTAIAISENDTVLPAKILYNFSKNNGFFEIKMGFLEKKVINKIQIENLAKLPSKEILVSQVLSGFNAPIVGFVSILSNTIKSLLYVLNAISENKNV</sequence>
<dbReference type="SUPFAM" id="SSF160369">
    <property type="entry name" value="Ribosomal protein L10-like"/>
    <property type="match status" value="1"/>
</dbReference>
<dbReference type="Proteomes" id="UP001335720">
    <property type="component" value="Chromosome"/>
</dbReference>
<dbReference type="HAMAP" id="MF_00362">
    <property type="entry name" value="Ribosomal_uL10"/>
    <property type="match status" value="1"/>
</dbReference>
<evidence type="ECO:0000256" key="2">
    <source>
        <dbReference type="ARBA" id="ARBA00022980"/>
    </source>
</evidence>
<keyword evidence="5" id="KW-0694">RNA-binding</keyword>
<dbReference type="CDD" id="cd05797">
    <property type="entry name" value="Ribosomal_L10"/>
    <property type="match status" value="1"/>
</dbReference>
<evidence type="ECO:0000313" key="6">
    <source>
        <dbReference type="EMBL" id="BED92499.1"/>
    </source>
</evidence>
<comment type="subunit">
    <text evidence="5">Part of the ribosomal stalk of the 50S ribosomal subunit. The N-terminus interacts with L11 and the large rRNA to form the base of the stalk. The C-terminus forms an elongated spine to which L12 dimers bind in a sequential fashion forming a multimeric L10(L12)X complex.</text>
</comment>
<accession>A0AA48I5J8</accession>